<gene>
    <name evidence="2" type="ORF">KUF71_002310</name>
</gene>
<dbReference type="AlphaFoldDB" id="A0AAE1HMB2"/>
<feature type="transmembrane region" description="Helical" evidence="1">
    <location>
        <begin position="9"/>
        <end position="31"/>
    </location>
</feature>
<dbReference type="GO" id="GO:0016301">
    <property type="term" value="F:kinase activity"/>
    <property type="evidence" value="ECO:0007669"/>
    <property type="project" value="UniProtKB-KW"/>
</dbReference>
<keyword evidence="1" id="KW-0812">Transmembrane</keyword>
<sequence length="122" mass="14164">MHQSLIKAILFKNIFFSPCLMFILFTTHYSWSELFVRIWNMGFFCSASAPHCFQCFDFPPLHVSSFAICVPLCLLLLFLSALLRPTYHPAAPLQLLSKYNVIVFLFLSDQYYPKDCLNKIVV</sequence>
<protein>
    <submittedName>
        <fullName evidence="2">Serine/threonine-protein kinase SRK2H</fullName>
    </submittedName>
</protein>
<keyword evidence="2" id="KW-0418">Kinase</keyword>
<organism evidence="2 3">
    <name type="scientific">Frankliniella fusca</name>
    <dbReference type="NCBI Taxonomy" id="407009"/>
    <lineage>
        <taxon>Eukaryota</taxon>
        <taxon>Metazoa</taxon>
        <taxon>Ecdysozoa</taxon>
        <taxon>Arthropoda</taxon>
        <taxon>Hexapoda</taxon>
        <taxon>Insecta</taxon>
        <taxon>Pterygota</taxon>
        <taxon>Neoptera</taxon>
        <taxon>Paraneoptera</taxon>
        <taxon>Thysanoptera</taxon>
        <taxon>Terebrantia</taxon>
        <taxon>Thripoidea</taxon>
        <taxon>Thripidae</taxon>
        <taxon>Frankliniella</taxon>
    </lineage>
</organism>
<evidence type="ECO:0000313" key="3">
    <source>
        <dbReference type="Proteomes" id="UP001219518"/>
    </source>
</evidence>
<evidence type="ECO:0000313" key="2">
    <source>
        <dbReference type="EMBL" id="KAK3923980.1"/>
    </source>
</evidence>
<keyword evidence="3" id="KW-1185">Reference proteome</keyword>
<keyword evidence="1" id="KW-0472">Membrane</keyword>
<keyword evidence="1" id="KW-1133">Transmembrane helix</keyword>
<feature type="transmembrane region" description="Helical" evidence="1">
    <location>
        <begin position="63"/>
        <end position="83"/>
    </location>
</feature>
<comment type="caution">
    <text evidence="2">The sequence shown here is derived from an EMBL/GenBank/DDBJ whole genome shotgun (WGS) entry which is preliminary data.</text>
</comment>
<reference evidence="2" key="1">
    <citation type="submission" date="2021-07" db="EMBL/GenBank/DDBJ databases">
        <authorList>
            <person name="Catto M.A."/>
            <person name="Jacobson A."/>
            <person name="Kennedy G."/>
            <person name="Labadie P."/>
            <person name="Hunt B.G."/>
            <person name="Srinivasan R."/>
        </authorList>
    </citation>
    <scope>NUCLEOTIDE SEQUENCE</scope>
    <source>
        <strain evidence="2">PL_HMW_Pooled</strain>
        <tissue evidence="2">Head</tissue>
    </source>
</reference>
<evidence type="ECO:0000256" key="1">
    <source>
        <dbReference type="SAM" id="Phobius"/>
    </source>
</evidence>
<dbReference type="Proteomes" id="UP001219518">
    <property type="component" value="Unassembled WGS sequence"/>
</dbReference>
<name>A0AAE1HMB2_9NEOP</name>
<dbReference type="EMBL" id="JAHWGI010001161">
    <property type="protein sequence ID" value="KAK3923980.1"/>
    <property type="molecule type" value="Genomic_DNA"/>
</dbReference>
<accession>A0AAE1HMB2</accession>
<reference evidence="2" key="2">
    <citation type="journal article" date="2023" name="BMC Genomics">
        <title>Pest status, molecular evolution, and epigenetic factors derived from the genome assembly of Frankliniella fusca, a thysanopteran phytovirus vector.</title>
        <authorList>
            <person name="Catto M.A."/>
            <person name="Labadie P.E."/>
            <person name="Jacobson A.L."/>
            <person name="Kennedy G.G."/>
            <person name="Srinivasan R."/>
            <person name="Hunt B.G."/>
        </authorList>
    </citation>
    <scope>NUCLEOTIDE SEQUENCE</scope>
    <source>
        <strain evidence="2">PL_HMW_Pooled</strain>
    </source>
</reference>
<keyword evidence="2" id="KW-0808">Transferase</keyword>
<proteinExistence type="predicted"/>